<feature type="chain" id="PRO_5035456951" evidence="2">
    <location>
        <begin position="22"/>
        <end position="178"/>
    </location>
</feature>
<feature type="compositionally biased region" description="Pro residues" evidence="1">
    <location>
        <begin position="65"/>
        <end position="101"/>
    </location>
</feature>
<gene>
    <name evidence="3" type="ORF">J437_LFUL012871</name>
</gene>
<protein>
    <submittedName>
        <fullName evidence="3">Uncharacterized protein</fullName>
    </submittedName>
</protein>
<feature type="signal peptide" evidence="2">
    <location>
        <begin position="1"/>
        <end position="21"/>
    </location>
</feature>
<dbReference type="EMBL" id="KZ308692">
    <property type="protein sequence ID" value="KAG8233171.1"/>
    <property type="molecule type" value="Genomic_DNA"/>
</dbReference>
<dbReference type="Proteomes" id="UP000792457">
    <property type="component" value="Unassembled WGS sequence"/>
</dbReference>
<name>A0A8K0KFQ3_LADFU</name>
<reference evidence="3" key="2">
    <citation type="submission" date="2017-10" db="EMBL/GenBank/DDBJ databases">
        <title>Ladona fulva Genome sequencing and assembly.</title>
        <authorList>
            <person name="Murali S."/>
            <person name="Richards S."/>
            <person name="Bandaranaike D."/>
            <person name="Bellair M."/>
            <person name="Blankenburg K."/>
            <person name="Chao H."/>
            <person name="Dinh H."/>
            <person name="Doddapaneni H."/>
            <person name="Dugan-Rocha S."/>
            <person name="Elkadiri S."/>
            <person name="Gnanaolivu R."/>
            <person name="Hernandez B."/>
            <person name="Skinner E."/>
            <person name="Javaid M."/>
            <person name="Lee S."/>
            <person name="Li M."/>
            <person name="Ming W."/>
            <person name="Munidasa M."/>
            <person name="Muniz J."/>
            <person name="Nguyen L."/>
            <person name="Hughes D."/>
            <person name="Osuji N."/>
            <person name="Pu L.-L."/>
            <person name="Puazo M."/>
            <person name="Qu C."/>
            <person name="Quiroz J."/>
            <person name="Raj R."/>
            <person name="Weissenberger G."/>
            <person name="Xin Y."/>
            <person name="Zou X."/>
            <person name="Han Y."/>
            <person name="Worley K."/>
            <person name="Muzny D."/>
            <person name="Gibbs R."/>
        </authorList>
    </citation>
    <scope>NUCLEOTIDE SEQUENCE</scope>
    <source>
        <strain evidence="3">Sampled in the wild</strain>
    </source>
</reference>
<accession>A0A8K0KFQ3</accession>
<evidence type="ECO:0000256" key="2">
    <source>
        <dbReference type="SAM" id="SignalP"/>
    </source>
</evidence>
<keyword evidence="2" id="KW-0732">Signal</keyword>
<evidence type="ECO:0000313" key="3">
    <source>
        <dbReference type="EMBL" id="KAG8233171.1"/>
    </source>
</evidence>
<organism evidence="3 4">
    <name type="scientific">Ladona fulva</name>
    <name type="common">Scarce chaser dragonfly</name>
    <name type="synonym">Libellula fulva</name>
    <dbReference type="NCBI Taxonomy" id="123851"/>
    <lineage>
        <taxon>Eukaryota</taxon>
        <taxon>Metazoa</taxon>
        <taxon>Ecdysozoa</taxon>
        <taxon>Arthropoda</taxon>
        <taxon>Hexapoda</taxon>
        <taxon>Insecta</taxon>
        <taxon>Pterygota</taxon>
        <taxon>Palaeoptera</taxon>
        <taxon>Odonata</taxon>
        <taxon>Epiprocta</taxon>
        <taxon>Anisoptera</taxon>
        <taxon>Libelluloidea</taxon>
        <taxon>Libellulidae</taxon>
        <taxon>Ladona</taxon>
    </lineage>
</organism>
<dbReference type="AlphaFoldDB" id="A0A8K0KFQ3"/>
<comment type="caution">
    <text evidence="3">The sequence shown here is derived from an EMBL/GenBank/DDBJ whole genome shotgun (WGS) entry which is preliminary data.</text>
</comment>
<reference evidence="3" key="1">
    <citation type="submission" date="2013-04" db="EMBL/GenBank/DDBJ databases">
        <authorList>
            <person name="Qu J."/>
            <person name="Murali S.C."/>
            <person name="Bandaranaike D."/>
            <person name="Bellair M."/>
            <person name="Blankenburg K."/>
            <person name="Chao H."/>
            <person name="Dinh H."/>
            <person name="Doddapaneni H."/>
            <person name="Downs B."/>
            <person name="Dugan-Rocha S."/>
            <person name="Elkadiri S."/>
            <person name="Gnanaolivu R.D."/>
            <person name="Hernandez B."/>
            <person name="Javaid M."/>
            <person name="Jayaseelan J.C."/>
            <person name="Lee S."/>
            <person name="Li M."/>
            <person name="Ming W."/>
            <person name="Munidasa M."/>
            <person name="Muniz J."/>
            <person name="Nguyen L."/>
            <person name="Ongeri F."/>
            <person name="Osuji N."/>
            <person name="Pu L.-L."/>
            <person name="Puazo M."/>
            <person name="Qu C."/>
            <person name="Quiroz J."/>
            <person name="Raj R."/>
            <person name="Weissenberger G."/>
            <person name="Xin Y."/>
            <person name="Zou X."/>
            <person name="Han Y."/>
            <person name="Richards S."/>
            <person name="Worley K."/>
            <person name="Muzny D."/>
            <person name="Gibbs R."/>
        </authorList>
    </citation>
    <scope>NUCLEOTIDE SEQUENCE</scope>
    <source>
        <strain evidence="3">Sampled in the wild</strain>
    </source>
</reference>
<sequence length="178" mass="18102">MDPYFIIFSLFLADVIGGGSGAVPRSFPTPVPSSILSQSHPSPVHPLPPVTSLLPSSNSPSIFPGAPPHLLPPASPFQAPPPPPSIAHIPPPLSSGSGPHPPIVVAPAPHSVVAPVDVAPASIEYEGGTQPFPHDTDPVPTGPMYFATENSTTVTAQIGSTALVPCVVRNIGDGMVSD</sequence>
<dbReference type="OrthoDB" id="5359219at2759"/>
<feature type="region of interest" description="Disordered" evidence="1">
    <location>
        <begin position="58"/>
        <end position="101"/>
    </location>
</feature>
<keyword evidence="4" id="KW-1185">Reference proteome</keyword>
<evidence type="ECO:0000256" key="1">
    <source>
        <dbReference type="SAM" id="MobiDB-lite"/>
    </source>
</evidence>
<evidence type="ECO:0000313" key="4">
    <source>
        <dbReference type="Proteomes" id="UP000792457"/>
    </source>
</evidence>
<proteinExistence type="predicted"/>
<feature type="region of interest" description="Disordered" evidence="1">
    <location>
        <begin position="32"/>
        <end position="51"/>
    </location>
</feature>